<dbReference type="EMBL" id="SKCS01000152">
    <property type="protein sequence ID" value="TNN15226.1"/>
    <property type="molecule type" value="Genomic_DNA"/>
</dbReference>
<sequence>MCSSSLPESTSPYTGHYVNKILLFGIIIGMLCLISGSFVILLWAFIPKFVKLNNLAVKINAVVCAIGVIIVLVNIVYMYCTKFRITSNRKKRKKKMNTFKNGVHYSDGQLYPEDESFITNYQLSAPSSLSMPEVFTSNDNLMGKTFVSLGSLKLEKFEVVGVAHRTSSNLDFGRVNESGKISIGEKCNYSTNSYPNILIVDKFSNILSGKTLYFHNTNGHDNKDTIYFAATTDTAHTTTPTNVFKATHNSYPNDACNKFNNWKMPKTTKNISYPLPRVSIQEIKEITSNMPISTPSSSHFVTVRRTRSDRIKRGKINRSVVIPATCYSMDSSAFLKLENTIHNNNINISALDSISDNEEYHFITSEAIANRHKPSTDSEMSTVDNCTSYTANATPFICQASLFNLNTNSTGVASDSRNINSNSNIGNMDEKTAETRHTEAPAILLGNQIVATDILQYDLSNNKIACQENNNVNMNDLSQSQHNLQNKCHVLSCATLFNDDEENLSNNNSDGDDNKVFTMKTEGDRVKYLRRIYSKWSVFPVYIGNENITCDDGSIDKEDENSEECSSSRKLSNPTVSHHAKGPLHSIINPIRSLVRKMKTRWIICRMRKKQISRTKKTCHHQMRTRTRKRPKIKSISKESVHEFSDSSLTQDSDIKLDVDNVGKRRRQTIITNASIFSLPAIPPALWNAKRPVWIMGVPLNNDSANNYDDHWFKVDASKVILLKQKSELDNLTDNPHITGSSSSIYAFHVRPPPRLKPVTTKISQLQCELHLHQHTRARSVGQMLTSEKLALNIT</sequence>
<proteinExistence type="predicted"/>
<keyword evidence="2" id="KW-0472">Membrane</keyword>
<accession>A0A4Z2DFH6</accession>
<dbReference type="OrthoDB" id="6236786at2759"/>
<evidence type="ECO:0000256" key="2">
    <source>
        <dbReference type="SAM" id="Phobius"/>
    </source>
</evidence>
<evidence type="ECO:0000313" key="3">
    <source>
        <dbReference type="EMBL" id="TNN15226.1"/>
    </source>
</evidence>
<reference evidence="3 4" key="1">
    <citation type="submission" date="2019-03" db="EMBL/GenBank/DDBJ databases">
        <title>An improved genome assembly of the fluke Schistosoma japonicum.</title>
        <authorList>
            <person name="Hu W."/>
            <person name="Luo F."/>
            <person name="Yin M."/>
            <person name="Mo X."/>
            <person name="Sun C."/>
            <person name="Wu Q."/>
            <person name="Zhu B."/>
            <person name="Xiang M."/>
            <person name="Wang J."/>
            <person name="Wang Y."/>
            <person name="Zhang T."/>
            <person name="Xu B."/>
            <person name="Zheng H."/>
            <person name="Feng Z."/>
        </authorList>
    </citation>
    <scope>NUCLEOTIDE SEQUENCE [LARGE SCALE GENOMIC DNA]</scope>
    <source>
        <strain evidence="3">HuSjv2</strain>
        <tissue evidence="3">Worms</tissue>
    </source>
</reference>
<feature type="transmembrane region" description="Helical" evidence="2">
    <location>
        <begin position="21"/>
        <end position="45"/>
    </location>
</feature>
<organism evidence="3 4">
    <name type="scientific">Schistosoma japonicum</name>
    <name type="common">Blood fluke</name>
    <dbReference type="NCBI Taxonomy" id="6182"/>
    <lineage>
        <taxon>Eukaryota</taxon>
        <taxon>Metazoa</taxon>
        <taxon>Spiralia</taxon>
        <taxon>Lophotrochozoa</taxon>
        <taxon>Platyhelminthes</taxon>
        <taxon>Trematoda</taxon>
        <taxon>Digenea</taxon>
        <taxon>Strigeidida</taxon>
        <taxon>Schistosomatoidea</taxon>
        <taxon>Schistosomatidae</taxon>
        <taxon>Schistosoma</taxon>
    </lineage>
</organism>
<keyword evidence="4" id="KW-1185">Reference proteome</keyword>
<protein>
    <submittedName>
        <fullName evidence="3">Uncharacterized protein</fullName>
    </submittedName>
</protein>
<evidence type="ECO:0000313" key="4">
    <source>
        <dbReference type="Proteomes" id="UP000311919"/>
    </source>
</evidence>
<keyword evidence="2" id="KW-1133">Transmembrane helix</keyword>
<name>A0A4Z2DFH6_SCHJA</name>
<gene>
    <name evidence="3" type="ORF">EWB00_001493</name>
</gene>
<feature type="region of interest" description="Disordered" evidence="1">
    <location>
        <begin position="614"/>
        <end position="640"/>
    </location>
</feature>
<feature type="compositionally biased region" description="Polar residues" evidence="1">
    <location>
        <begin position="564"/>
        <end position="576"/>
    </location>
</feature>
<dbReference type="Proteomes" id="UP000311919">
    <property type="component" value="Unassembled WGS sequence"/>
</dbReference>
<dbReference type="AlphaFoldDB" id="A0A4Z2DFH6"/>
<feature type="transmembrane region" description="Helical" evidence="2">
    <location>
        <begin position="57"/>
        <end position="79"/>
    </location>
</feature>
<feature type="compositionally biased region" description="Basic residues" evidence="1">
    <location>
        <begin position="614"/>
        <end position="635"/>
    </location>
</feature>
<keyword evidence="2" id="KW-0812">Transmembrane</keyword>
<feature type="region of interest" description="Disordered" evidence="1">
    <location>
        <begin position="553"/>
        <end position="581"/>
    </location>
</feature>
<comment type="caution">
    <text evidence="3">The sequence shown here is derived from an EMBL/GenBank/DDBJ whole genome shotgun (WGS) entry which is preliminary data.</text>
</comment>
<evidence type="ECO:0000256" key="1">
    <source>
        <dbReference type="SAM" id="MobiDB-lite"/>
    </source>
</evidence>